<dbReference type="InterPro" id="IPR006311">
    <property type="entry name" value="TAT_signal"/>
</dbReference>
<organism evidence="2 3">
    <name type="scientific">Virgisporangium aliadipatigenens</name>
    <dbReference type="NCBI Taxonomy" id="741659"/>
    <lineage>
        <taxon>Bacteria</taxon>
        <taxon>Bacillati</taxon>
        <taxon>Actinomycetota</taxon>
        <taxon>Actinomycetes</taxon>
        <taxon>Micromonosporales</taxon>
        <taxon>Micromonosporaceae</taxon>
        <taxon>Virgisporangium</taxon>
    </lineage>
</organism>
<dbReference type="Gene3D" id="2.60.20.10">
    <property type="entry name" value="Crystallins"/>
    <property type="match status" value="1"/>
</dbReference>
<name>A0A8J4DRS6_9ACTN</name>
<dbReference type="SUPFAM" id="SSF49695">
    <property type="entry name" value="gamma-Crystallin-like"/>
    <property type="match status" value="1"/>
</dbReference>
<feature type="signal peptide" evidence="1">
    <location>
        <begin position="1"/>
        <end position="34"/>
    </location>
</feature>
<dbReference type="PROSITE" id="PS51318">
    <property type="entry name" value="TAT"/>
    <property type="match status" value="1"/>
</dbReference>
<dbReference type="Pfam" id="PF03995">
    <property type="entry name" value="Inhibitor_I36"/>
    <property type="match status" value="1"/>
</dbReference>
<dbReference type="InterPro" id="IPR011024">
    <property type="entry name" value="G_crystallin-like"/>
</dbReference>
<evidence type="ECO:0000313" key="2">
    <source>
        <dbReference type="EMBL" id="GIJ47396.1"/>
    </source>
</evidence>
<gene>
    <name evidence="2" type="ORF">Val02_42820</name>
</gene>
<keyword evidence="1" id="KW-0732">Signal</keyword>
<dbReference type="AlphaFoldDB" id="A0A8J4DRS6"/>
<dbReference type="RefSeq" id="WP_203900879.1">
    <property type="nucleotide sequence ID" value="NZ_BOPF01000014.1"/>
</dbReference>
<protein>
    <recommendedName>
        <fullName evidence="4">Peptidase inhibitor family I36</fullName>
    </recommendedName>
</protein>
<accession>A0A8J4DRS6</accession>
<keyword evidence="3" id="KW-1185">Reference proteome</keyword>
<sequence>MTFSRISRRVAASAAAAALAFTGLELTAAAPASAADPSSCPANAVCMYEHADYEGVAVYSVLDDGFPSGVCAAINSDFNDRISSIVNNTPRNLIWYVDADCQGASFTLAPNGRISYVGGTFNDRLTSVRI</sequence>
<feature type="chain" id="PRO_5035301765" description="Peptidase inhibitor family I36" evidence="1">
    <location>
        <begin position="35"/>
        <end position="130"/>
    </location>
</feature>
<dbReference type="Proteomes" id="UP000619260">
    <property type="component" value="Unassembled WGS sequence"/>
</dbReference>
<proteinExistence type="predicted"/>
<evidence type="ECO:0000256" key="1">
    <source>
        <dbReference type="SAM" id="SignalP"/>
    </source>
</evidence>
<reference evidence="2" key="1">
    <citation type="submission" date="2021-01" db="EMBL/GenBank/DDBJ databases">
        <title>Whole genome shotgun sequence of Virgisporangium aliadipatigenens NBRC 105644.</title>
        <authorList>
            <person name="Komaki H."/>
            <person name="Tamura T."/>
        </authorList>
    </citation>
    <scope>NUCLEOTIDE SEQUENCE</scope>
    <source>
        <strain evidence="2">NBRC 105644</strain>
    </source>
</reference>
<comment type="caution">
    <text evidence="2">The sequence shown here is derived from an EMBL/GenBank/DDBJ whole genome shotgun (WGS) entry which is preliminary data.</text>
</comment>
<dbReference type="EMBL" id="BOPF01000014">
    <property type="protein sequence ID" value="GIJ47396.1"/>
    <property type="molecule type" value="Genomic_DNA"/>
</dbReference>
<evidence type="ECO:0000313" key="3">
    <source>
        <dbReference type="Proteomes" id="UP000619260"/>
    </source>
</evidence>
<evidence type="ECO:0008006" key="4">
    <source>
        <dbReference type="Google" id="ProtNLM"/>
    </source>
</evidence>